<dbReference type="EMBL" id="KN847530">
    <property type="protein sequence ID" value="KIW08666.1"/>
    <property type="molecule type" value="Genomic_DNA"/>
</dbReference>
<keyword evidence="2" id="KW-1185">Reference proteome</keyword>
<dbReference type="HOGENOM" id="CLU_2943613_0_0_1"/>
<evidence type="ECO:0000313" key="2">
    <source>
        <dbReference type="Proteomes" id="UP000053259"/>
    </source>
</evidence>
<dbReference type="RefSeq" id="XP_016218535.1">
    <property type="nucleotide sequence ID" value="XM_016353382.1"/>
</dbReference>
<dbReference type="OrthoDB" id="9993796at2759"/>
<dbReference type="GeneID" id="27308592"/>
<gene>
    <name evidence="1" type="ORF">PV09_00619</name>
</gene>
<sequence>MLMSNVGPAGLNFPGVEEEIRKYYREPPVPKDAGLWTERTIEVFFACDALKEVQEAIATV</sequence>
<dbReference type="AlphaFoldDB" id="A0A0D1Y0R3"/>
<protein>
    <submittedName>
        <fullName evidence="1">Uncharacterized protein</fullName>
    </submittedName>
</protein>
<evidence type="ECO:0000313" key="1">
    <source>
        <dbReference type="EMBL" id="KIW08666.1"/>
    </source>
</evidence>
<name>A0A0D1Y0R3_9PEZI</name>
<accession>A0A0D1Y0R3</accession>
<dbReference type="VEuPathDB" id="FungiDB:PV09_00619"/>
<dbReference type="InParanoid" id="A0A0D1Y0R3"/>
<reference evidence="1 2" key="1">
    <citation type="submission" date="2015-01" db="EMBL/GenBank/DDBJ databases">
        <title>The Genome Sequence of Ochroconis gallopava CBS43764.</title>
        <authorList>
            <consortium name="The Broad Institute Genomics Platform"/>
            <person name="Cuomo C."/>
            <person name="de Hoog S."/>
            <person name="Gorbushina A."/>
            <person name="Stielow B."/>
            <person name="Teixiera M."/>
            <person name="Abouelleil A."/>
            <person name="Chapman S.B."/>
            <person name="Priest M."/>
            <person name="Young S.K."/>
            <person name="Wortman J."/>
            <person name="Nusbaum C."/>
            <person name="Birren B."/>
        </authorList>
    </citation>
    <scope>NUCLEOTIDE SEQUENCE [LARGE SCALE GENOMIC DNA]</scope>
    <source>
        <strain evidence="1 2">CBS 43764</strain>
    </source>
</reference>
<proteinExistence type="predicted"/>
<dbReference type="Proteomes" id="UP000053259">
    <property type="component" value="Unassembled WGS sequence"/>
</dbReference>
<organism evidence="1 2">
    <name type="scientific">Verruconis gallopava</name>
    <dbReference type="NCBI Taxonomy" id="253628"/>
    <lineage>
        <taxon>Eukaryota</taxon>
        <taxon>Fungi</taxon>
        <taxon>Dikarya</taxon>
        <taxon>Ascomycota</taxon>
        <taxon>Pezizomycotina</taxon>
        <taxon>Dothideomycetes</taxon>
        <taxon>Pleosporomycetidae</taxon>
        <taxon>Venturiales</taxon>
        <taxon>Sympoventuriaceae</taxon>
        <taxon>Verruconis</taxon>
    </lineage>
</organism>